<comment type="cofactor">
    <cofactor evidence="1">
        <name>Fe cation</name>
        <dbReference type="ChEBI" id="CHEBI:24875"/>
    </cofactor>
</comment>
<organism evidence="7 8">
    <name type="scientific">Mailhella massiliensis</name>
    <dbReference type="NCBI Taxonomy" id="1903261"/>
    <lineage>
        <taxon>Bacteria</taxon>
        <taxon>Pseudomonadati</taxon>
        <taxon>Thermodesulfobacteriota</taxon>
        <taxon>Desulfovibrionia</taxon>
        <taxon>Desulfovibrionales</taxon>
        <taxon>Desulfovibrionaceae</taxon>
        <taxon>Mailhella</taxon>
    </lineage>
</organism>
<dbReference type="Pfam" id="PF25137">
    <property type="entry name" value="ADH_Fe_C"/>
    <property type="match status" value="1"/>
</dbReference>
<dbReference type="InterPro" id="IPR039697">
    <property type="entry name" value="Alcohol_dehydrogenase_Fe"/>
</dbReference>
<dbReference type="Gene3D" id="1.20.1090.10">
    <property type="entry name" value="Dehydroquinate synthase-like - alpha domain"/>
    <property type="match status" value="1"/>
</dbReference>
<protein>
    <submittedName>
        <fullName evidence="7">Iron-containing alcohol dehydrogenase</fullName>
    </submittedName>
</protein>
<comment type="similarity">
    <text evidence="2">Belongs to the iron-containing alcohol dehydrogenase family.</text>
</comment>
<dbReference type="FunFam" id="3.40.50.1970:FF:000003">
    <property type="entry name" value="Alcohol dehydrogenase, iron-containing"/>
    <property type="match status" value="1"/>
</dbReference>
<dbReference type="CDD" id="cd14863">
    <property type="entry name" value="Fe-ADH-like"/>
    <property type="match status" value="1"/>
</dbReference>
<dbReference type="RefSeq" id="WP_304121095.1">
    <property type="nucleotide sequence ID" value="NZ_DYZA01000059.1"/>
</dbReference>
<feature type="domain" description="Fe-containing alcohol dehydrogenase-like C-terminal" evidence="6">
    <location>
        <begin position="188"/>
        <end position="371"/>
    </location>
</feature>
<dbReference type="Pfam" id="PF00465">
    <property type="entry name" value="Fe-ADH"/>
    <property type="match status" value="1"/>
</dbReference>
<gene>
    <name evidence="7" type="ORF">K8W16_03200</name>
</gene>
<reference evidence="7" key="2">
    <citation type="submission" date="2021-09" db="EMBL/GenBank/DDBJ databases">
        <authorList>
            <person name="Gilroy R."/>
        </authorList>
    </citation>
    <scope>NUCLEOTIDE SEQUENCE</scope>
    <source>
        <strain evidence="7">ChiGjej2B2-19336</strain>
    </source>
</reference>
<dbReference type="AlphaFoldDB" id="A0A921AV03"/>
<dbReference type="InterPro" id="IPR001670">
    <property type="entry name" value="ADH_Fe/GldA"/>
</dbReference>
<evidence type="ECO:0000259" key="6">
    <source>
        <dbReference type="Pfam" id="PF25137"/>
    </source>
</evidence>
<sequence>MHFSLLQNVKVLEKIGALRHLGELMKEAGYKHALLVCDEGIVRMGLAGKIQDILAGEGLACTLYDKVQPDPPAFLVDEGVKLCRAAGCDCVIAAGGGSSMDTAKGINILRFNEGRILDYAKPGTSMIPSPGLIAIPTTSGTGSELSNGLIISDTEQGIKAPILAVEGMSEYAVLDPELTCGMPAGLTLITGLDVFSHACESYMSVNATTTTDMICEKIMEDVATFLPRAMKNGHDIEARERMLACASAHVGHSIAHIIGATWHIPHGRACAFSLPITLEFLASTCTEKVKKVGMILGTSFYGGESAEQIGQRTARAYKDFCSGLGMTGPGMEKPGEAEIDALAEAVAHDPLTVLCPLPVTRENILPLLKKSF</sequence>
<dbReference type="SUPFAM" id="SSF56796">
    <property type="entry name" value="Dehydroquinate synthase-like"/>
    <property type="match status" value="1"/>
</dbReference>
<evidence type="ECO:0000313" key="8">
    <source>
        <dbReference type="Proteomes" id="UP000698963"/>
    </source>
</evidence>
<dbReference type="Gene3D" id="3.40.50.1970">
    <property type="match status" value="1"/>
</dbReference>
<dbReference type="PROSITE" id="PS00913">
    <property type="entry name" value="ADH_IRON_1"/>
    <property type="match status" value="1"/>
</dbReference>
<reference evidence="7" key="1">
    <citation type="journal article" date="2021" name="PeerJ">
        <title>Extensive microbial diversity within the chicken gut microbiome revealed by metagenomics and culture.</title>
        <authorList>
            <person name="Gilroy R."/>
            <person name="Ravi A."/>
            <person name="Getino M."/>
            <person name="Pursley I."/>
            <person name="Horton D.L."/>
            <person name="Alikhan N.F."/>
            <person name="Baker D."/>
            <person name="Gharbi K."/>
            <person name="Hall N."/>
            <person name="Watson M."/>
            <person name="Adriaenssens E.M."/>
            <person name="Foster-Nyarko E."/>
            <person name="Jarju S."/>
            <person name="Secka A."/>
            <person name="Antonio M."/>
            <person name="Oren A."/>
            <person name="Chaudhuri R.R."/>
            <person name="La Ragione R."/>
            <person name="Hildebrand F."/>
            <person name="Pallen M.J."/>
        </authorList>
    </citation>
    <scope>NUCLEOTIDE SEQUENCE</scope>
    <source>
        <strain evidence="7">ChiGjej2B2-19336</strain>
    </source>
</reference>
<dbReference type="EMBL" id="DYZA01000059">
    <property type="protein sequence ID" value="HJD96638.1"/>
    <property type="molecule type" value="Genomic_DNA"/>
</dbReference>
<dbReference type="InterPro" id="IPR056798">
    <property type="entry name" value="ADH_Fe_C"/>
</dbReference>
<evidence type="ECO:0000256" key="2">
    <source>
        <dbReference type="ARBA" id="ARBA00007358"/>
    </source>
</evidence>
<evidence type="ECO:0000256" key="4">
    <source>
        <dbReference type="ARBA" id="ARBA00023027"/>
    </source>
</evidence>
<feature type="domain" description="Alcohol dehydrogenase iron-type/glycerol dehydrogenase GldA" evidence="5">
    <location>
        <begin position="10"/>
        <end position="176"/>
    </location>
</feature>
<accession>A0A921AV03</accession>
<evidence type="ECO:0000313" key="7">
    <source>
        <dbReference type="EMBL" id="HJD96638.1"/>
    </source>
</evidence>
<dbReference type="InterPro" id="IPR018211">
    <property type="entry name" value="ADH_Fe_CS"/>
</dbReference>
<comment type="caution">
    <text evidence="7">The sequence shown here is derived from an EMBL/GenBank/DDBJ whole genome shotgun (WGS) entry which is preliminary data.</text>
</comment>
<keyword evidence="3" id="KW-0560">Oxidoreductase</keyword>
<dbReference type="GO" id="GO:0004022">
    <property type="term" value="F:alcohol dehydrogenase (NAD+) activity"/>
    <property type="evidence" value="ECO:0007669"/>
    <property type="project" value="TreeGrafter"/>
</dbReference>
<keyword evidence="4" id="KW-0520">NAD</keyword>
<name>A0A921AV03_9BACT</name>
<dbReference type="GO" id="GO:0046872">
    <property type="term" value="F:metal ion binding"/>
    <property type="evidence" value="ECO:0007669"/>
    <property type="project" value="InterPro"/>
</dbReference>
<dbReference type="PANTHER" id="PTHR11496">
    <property type="entry name" value="ALCOHOL DEHYDROGENASE"/>
    <property type="match status" value="1"/>
</dbReference>
<proteinExistence type="inferred from homology"/>
<dbReference type="PANTHER" id="PTHR11496:SF102">
    <property type="entry name" value="ALCOHOL DEHYDROGENASE 4"/>
    <property type="match status" value="1"/>
</dbReference>
<evidence type="ECO:0000256" key="3">
    <source>
        <dbReference type="ARBA" id="ARBA00023002"/>
    </source>
</evidence>
<dbReference type="Proteomes" id="UP000698963">
    <property type="component" value="Unassembled WGS sequence"/>
</dbReference>
<evidence type="ECO:0000259" key="5">
    <source>
        <dbReference type="Pfam" id="PF00465"/>
    </source>
</evidence>
<evidence type="ECO:0000256" key="1">
    <source>
        <dbReference type="ARBA" id="ARBA00001962"/>
    </source>
</evidence>